<evidence type="ECO:0000256" key="4">
    <source>
        <dbReference type="ARBA" id="ARBA00022801"/>
    </source>
</evidence>
<proteinExistence type="predicted"/>
<accession>A0A0C9MX75</accession>
<keyword evidence="9" id="KW-1185">Reference proteome</keyword>
<dbReference type="InterPro" id="IPR015797">
    <property type="entry name" value="NUDIX_hydrolase-like_dom_sf"/>
</dbReference>
<dbReference type="GeneID" id="78528456"/>
<dbReference type="Pfam" id="PF00293">
    <property type="entry name" value="NUDIX"/>
    <property type="match status" value="1"/>
</dbReference>
<comment type="caution">
    <text evidence="8">The sequence shown here is derived from an EMBL/GenBank/DDBJ whole genome shotgun (WGS) entry which is preliminary data.</text>
</comment>
<evidence type="ECO:0000313" key="8">
    <source>
        <dbReference type="EMBL" id="GAN15196.1"/>
    </source>
</evidence>
<dbReference type="PANTHER" id="PTHR12318:SF0">
    <property type="entry name" value="ACYL-COENZYME A DIPHOSPHATASE NUDT19"/>
    <property type="match status" value="1"/>
</dbReference>
<evidence type="ECO:0000256" key="5">
    <source>
        <dbReference type="ARBA" id="ARBA00022842"/>
    </source>
</evidence>
<reference evidence="8 9" key="1">
    <citation type="submission" date="2014-08" db="EMBL/GenBank/DDBJ databases">
        <title>Whole genome shotgun sequence of Sphingomonas paucimobilis NBRC 13935.</title>
        <authorList>
            <person name="Hosoyama A."/>
            <person name="Hashimoto M."/>
            <person name="Hosoyama Y."/>
            <person name="Noguchi M."/>
            <person name="Uohara A."/>
            <person name="Ohji S."/>
            <person name="Katano-Makiyama Y."/>
            <person name="Ichikawa N."/>
            <person name="Kimura A."/>
            <person name="Yamazoe A."/>
            <person name="Fujita N."/>
        </authorList>
    </citation>
    <scope>NUCLEOTIDE SEQUENCE [LARGE SCALE GENOMIC DNA]</scope>
    <source>
        <strain evidence="8 9">NBRC 13935</strain>
    </source>
</reference>
<evidence type="ECO:0000256" key="3">
    <source>
        <dbReference type="ARBA" id="ARBA00022723"/>
    </source>
</evidence>
<dbReference type="Proteomes" id="UP000032025">
    <property type="component" value="Unassembled WGS sequence"/>
</dbReference>
<evidence type="ECO:0000256" key="1">
    <source>
        <dbReference type="ARBA" id="ARBA00001936"/>
    </source>
</evidence>
<feature type="domain" description="Nudix hydrolase" evidence="7">
    <location>
        <begin position="9"/>
        <end position="197"/>
    </location>
</feature>
<dbReference type="CDD" id="cd18870">
    <property type="entry name" value="NUDIX_AcylCoAdiphos_Nudt19"/>
    <property type="match status" value="1"/>
</dbReference>
<evidence type="ECO:0000313" key="9">
    <source>
        <dbReference type="Proteomes" id="UP000032025"/>
    </source>
</evidence>
<sequence>MPADTPIPDAIPAASLILMRDGAEGDGPPEILMVRRAATLAFLGGAMVFPGGRVDPADHAMVAKDDPDPDEAAARVAAIRETIEEVGLALGLSPSPDPSALSALRDGVRQGQALASLLKEHGLTIESDALIPFARWCPEHVPVRRFDARFYLARIDRDASAPMIDGGETVDAVWLPAVSALSQADRGEIRIIFPTRRMLERLALYPDFATAAADARAWPVRRIIPFLAERDGVPSICMPDDLGFPVISEPVTRAERG</sequence>
<keyword evidence="6" id="KW-0464">Manganese</keyword>
<dbReference type="PANTHER" id="PTHR12318">
    <property type="entry name" value="TESTOSTERONE-REGULATED PROTEIN RP2"/>
    <property type="match status" value="1"/>
</dbReference>
<dbReference type="GO" id="GO:0046872">
    <property type="term" value="F:metal ion binding"/>
    <property type="evidence" value="ECO:0007669"/>
    <property type="project" value="UniProtKB-KW"/>
</dbReference>
<dbReference type="EMBL" id="BBJS01000052">
    <property type="protein sequence ID" value="GAN15196.1"/>
    <property type="molecule type" value="Genomic_DNA"/>
</dbReference>
<dbReference type="SUPFAM" id="SSF55811">
    <property type="entry name" value="Nudix"/>
    <property type="match status" value="1"/>
</dbReference>
<dbReference type="AlphaFoldDB" id="A0A0C9MX75"/>
<dbReference type="PROSITE" id="PS51462">
    <property type="entry name" value="NUDIX"/>
    <property type="match status" value="1"/>
</dbReference>
<keyword evidence="5" id="KW-0460">Magnesium</keyword>
<protein>
    <submittedName>
        <fullName evidence="8">DNA, contig: SP652</fullName>
    </submittedName>
</protein>
<dbReference type="Gene3D" id="3.90.79.10">
    <property type="entry name" value="Nucleoside Triphosphate Pyrophosphohydrolase"/>
    <property type="match status" value="1"/>
</dbReference>
<keyword evidence="3" id="KW-0479">Metal-binding</keyword>
<evidence type="ECO:0000256" key="2">
    <source>
        <dbReference type="ARBA" id="ARBA00001946"/>
    </source>
</evidence>
<keyword evidence="4" id="KW-0378">Hydrolase</keyword>
<name>A0A0C9MX75_SPHPI</name>
<evidence type="ECO:0000259" key="7">
    <source>
        <dbReference type="PROSITE" id="PS51462"/>
    </source>
</evidence>
<dbReference type="RefSeq" id="WP_007404668.1">
    <property type="nucleotide sequence ID" value="NZ_BBJS01000052.1"/>
</dbReference>
<comment type="cofactor">
    <cofactor evidence="1">
        <name>Mn(2+)</name>
        <dbReference type="ChEBI" id="CHEBI:29035"/>
    </cofactor>
</comment>
<dbReference type="GO" id="GO:0016818">
    <property type="term" value="F:hydrolase activity, acting on acid anhydrides, in phosphorus-containing anhydrides"/>
    <property type="evidence" value="ECO:0007669"/>
    <property type="project" value="InterPro"/>
</dbReference>
<evidence type="ECO:0000256" key="6">
    <source>
        <dbReference type="ARBA" id="ARBA00023211"/>
    </source>
</evidence>
<comment type="cofactor">
    <cofactor evidence="2">
        <name>Mg(2+)</name>
        <dbReference type="ChEBI" id="CHEBI:18420"/>
    </cofactor>
</comment>
<organism evidence="8 9">
    <name type="scientific">Sphingomonas paucimobilis NBRC 13935</name>
    <dbReference type="NCBI Taxonomy" id="1219050"/>
    <lineage>
        <taxon>Bacteria</taxon>
        <taxon>Pseudomonadati</taxon>
        <taxon>Pseudomonadota</taxon>
        <taxon>Alphaproteobacteria</taxon>
        <taxon>Sphingomonadales</taxon>
        <taxon>Sphingomonadaceae</taxon>
        <taxon>Sphingomonas</taxon>
    </lineage>
</organism>
<dbReference type="InterPro" id="IPR039121">
    <property type="entry name" value="NUDT19"/>
</dbReference>
<dbReference type="InterPro" id="IPR000086">
    <property type="entry name" value="NUDIX_hydrolase_dom"/>
</dbReference>
<gene>
    <name evidence="8" type="ORF">SP6_52_00030</name>
</gene>